<accession>A0A839V722</accession>
<dbReference type="RefSeq" id="WP_176621918.1">
    <property type="nucleotide sequence ID" value="NZ_JABXXQ010000018.1"/>
</dbReference>
<dbReference type="CDD" id="cd07106">
    <property type="entry name" value="ALDH_AldA-AAD23400"/>
    <property type="match status" value="1"/>
</dbReference>
<dbReference type="EMBL" id="JABXXQ010000018">
    <property type="protein sequence ID" value="NVN29189.1"/>
    <property type="molecule type" value="Genomic_DNA"/>
</dbReference>
<dbReference type="EMBL" id="JACHXV010000027">
    <property type="protein sequence ID" value="MBB3175352.1"/>
    <property type="molecule type" value="Genomic_DNA"/>
</dbReference>
<reference evidence="6 8" key="2">
    <citation type="submission" date="2020-08" db="EMBL/GenBank/DDBJ databases">
        <title>Genomic Encyclopedia of Type Strains, Phase III (KMG-III): the genomes of soil and plant-associated and newly described type strains.</title>
        <authorList>
            <person name="Whitman W."/>
        </authorList>
    </citation>
    <scope>NUCLEOTIDE SEQUENCE [LARGE SCALE GENOMIC DNA]</scope>
    <source>
        <strain evidence="6 8">CECT 8088</strain>
    </source>
</reference>
<dbReference type="InterPro" id="IPR044086">
    <property type="entry name" value="LUC3-like"/>
</dbReference>
<dbReference type="InterPro" id="IPR016162">
    <property type="entry name" value="Ald_DH_N"/>
</dbReference>
<dbReference type="Gene3D" id="3.40.605.10">
    <property type="entry name" value="Aldehyde Dehydrogenase, Chain A, domain 1"/>
    <property type="match status" value="1"/>
</dbReference>
<dbReference type="InterPro" id="IPR015590">
    <property type="entry name" value="Aldehyde_DH_dom"/>
</dbReference>
<dbReference type="FunFam" id="3.40.605.10:FF:000007">
    <property type="entry name" value="NAD/NADP-dependent betaine aldehyde dehydrogenase"/>
    <property type="match status" value="1"/>
</dbReference>
<dbReference type="InterPro" id="IPR016163">
    <property type="entry name" value="Ald_DH_C"/>
</dbReference>
<dbReference type="PANTHER" id="PTHR11699">
    <property type="entry name" value="ALDEHYDE DEHYDROGENASE-RELATED"/>
    <property type="match status" value="1"/>
</dbReference>
<evidence type="ECO:0000256" key="3">
    <source>
        <dbReference type="PROSITE-ProRule" id="PRU10007"/>
    </source>
</evidence>
<dbReference type="PROSITE" id="PS00687">
    <property type="entry name" value="ALDEHYDE_DEHYDR_GLU"/>
    <property type="match status" value="1"/>
</dbReference>
<reference evidence="7 9" key="1">
    <citation type="submission" date="2020-06" db="EMBL/GenBank/DDBJ databases">
        <title>Description of novel acetic acid bacteria.</title>
        <authorList>
            <person name="Sombolestani A."/>
        </authorList>
    </citation>
    <scope>NUCLEOTIDE SEQUENCE [LARGE SCALE GENOMIC DNA]</scope>
    <source>
        <strain evidence="7 9">LMG 26838</strain>
    </source>
</reference>
<evidence type="ECO:0000256" key="4">
    <source>
        <dbReference type="RuleBase" id="RU003345"/>
    </source>
</evidence>
<name>A0A839V722_9PROT</name>
<dbReference type="Proteomes" id="UP000565205">
    <property type="component" value="Unassembled WGS sequence"/>
</dbReference>
<evidence type="ECO:0000313" key="9">
    <source>
        <dbReference type="Proteomes" id="UP000565205"/>
    </source>
</evidence>
<proteinExistence type="inferred from homology"/>
<feature type="domain" description="Aldehyde dehydrogenase" evidence="5">
    <location>
        <begin position="21"/>
        <end position="469"/>
    </location>
</feature>
<comment type="similarity">
    <text evidence="1 4">Belongs to the aldehyde dehydrogenase family.</text>
</comment>
<gene>
    <name evidence="6" type="ORF">FHR90_003206</name>
    <name evidence="7" type="ORF">HUK83_02375</name>
</gene>
<dbReference type="SUPFAM" id="SSF53720">
    <property type="entry name" value="ALDH-like"/>
    <property type="match status" value="1"/>
</dbReference>
<dbReference type="InterPro" id="IPR029510">
    <property type="entry name" value="Ald_DH_CS_GLU"/>
</dbReference>
<dbReference type="FunFam" id="3.40.309.10:FF:000009">
    <property type="entry name" value="Aldehyde dehydrogenase A"/>
    <property type="match status" value="1"/>
</dbReference>
<keyword evidence="2 4" id="KW-0560">Oxidoreductase</keyword>
<dbReference type="GO" id="GO:0016620">
    <property type="term" value="F:oxidoreductase activity, acting on the aldehyde or oxo group of donors, NAD or NADP as acceptor"/>
    <property type="evidence" value="ECO:0007669"/>
    <property type="project" value="InterPro"/>
</dbReference>
<sequence length="479" mass="51901">MTTDFFSDFTMTVDGRAVTSAETIQTVNPATEAFIADVPDASREQLDAAVASAKRAFRSWWQRPLAERQAYVSKIGDAIEAHAEAFKRLLTLEQGKARQGAEWEIGGSIIWCREIAKQSLPAHVSENTPERTVETRNVPLGVIGAITPWNFPVLLAIWKIAPALVAGNTMVLKPSPYTPLCTLKLGEILRDVLPPGVLNVVSGGNDLGAWITAHPDISKISFTGSTATGRRIMAAASGNLKRITLELGGNDPAIVLPDVDVKETAQKLFWAAFQNSAQFCVAAKRMYIHEAIYDDLAAELVKYARTVKVGDGSQQGVDLGPIQNRMQFDKLRELLADAKASGAKFLLGGEIKAERGYFVPVTIVDNPAEDSRVVVEEAFGPVLPLLKFNDVEDVIERANQTEYGLAASVWGKDIDAAQAIAERIEAGTVWINEIHTFSPHVTFGGHKQSGMGIENALDGLAEYTNLQTIVTNRAPQPAA</sequence>
<evidence type="ECO:0000313" key="8">
    <source>
        <dbReference type="Proteomes" id="UP000557688"/>
    </source>
</evidence>
<keyword evidence="8" id="KW-1185">Reference proteome</keyword>
<dbReference type="AlphaFoldDB" id="A0A839V722"/>
<evidence type="ECO:0000313" key="6">
    <source>
        <dbReference type="EMBL" id="MBB3175352.1"/>
    </source>
</evidence>
<evidence type="ECO:0000256" key="2">
    <source>
        <dbReference type="ARBA" id="ARBA00023002"/>
    </source>
</evidence>
<dbReference type="Pfam" id="PF00171">
    <property type="entry name" value="Aldedh"/>
    <property type="match status" value="1"/>
</dbReference>
<evidence type="ECO:0000313" key="7">
    <source>
        <dbReference type="EMBL" id="NVN29189.1"/>
    </source>
</evidence>
<protein>
    <submittedName>
        <fullName evidence="6">Acyl-CoA reductase-like NAD-dependent aldehyde dehydrogenase</fullName>
    </submittedName>
    <submittedName>
        <fullName evidence="7">Aldehyde dehydrogenase family protein</fullName>
    </submittedName>
</protein>
<dbReference type="InterPro" id="IPR016161">
    <property type="entry name" value="Ald_DH/histidinol_DH"/>
</dbReference>
<evidence type="ECO:0000256" key="1">
    <source>
        <dbReference type="ARBA" id="ARBA00009986"/>
    </source>
</evidence>
<dbReference type="Proteomes" id="UP000557688">
    <property type="component" value="Unassembled WGS sequence"/>
</dbReference>
<dbReference type="Gene3D" id="3.40.309.10">
    <property type="entry name" value="Aldehyde Dehydrogenase, Chain A, domain 2"/>
    <property type="match status" value="1"/>
</dbReference>
<feature type="active site" evidence="3">
    <location>
        <position position="246"/>
    </location>
</feature>
<organism evidence="6 8">
    <name type="scientific">Endobacter medicaginis</name>
    <dbReference type="NCBI Taxonomy" id="1181271"/>
    <lineage>
        <taxon>Bacteria</taxon>
        <taxon>Pseudomonadati</taxon>
        <taxon>Pseudomonadota</taxon>
        <taxon>Alphaproteobacteria</taxon>
        <taxon>Acetobacterales</taxon>
        <taxon>Acetobacteraceae</taxon>
        <taxon>Endobacter</taxon>
    </lineage>
</organism>
<comment type="caution">
    <text evidence="6">The sequence shown here is derived from an EMBL/GenBank/DDBJ whole genome shotgun (WGS) entry which is preliminary data.</text>
</comment>
<evidence type="ECO:0000259" key="5">
    <source>
        <dbReference type="Pfam" id="PF00171"/>
    </source>
</evidence>